<dbReference type="EMBL" id="CP144753">
    <property type="protein sequence ID" value="WVZ91591.1"/>
    <property type="molecule type" value="Genomic_DNA"/>
</dbReference>
<gene>
    <name evidence="1" type="ORF">U9M48_037741</name>
</gene>
<protein>
    <submittedName>
        <fullName evidence="1">Uncharacterized protein</fullName>
    </submittedName>
</protein>
<dbReference type="Proteomes" id="UP001341281">
    <property type="component" value="Chromosome 09"/>
</dbReference>
<accession>A0AAQ3UGL8</accession>
<keyword evidence="2" id="KW-1185">Reference proteome</keyword>
<evidence type="ECO:0000313" key="2">
    <source>
        <dbReference type="Proteomes" id="UP001341281"/>
    </source>
</evidence>
<proteinExistence type="predicted"/>
<reference evidence="1 2" key="1">
    <citation type="submission" date="2024-02" db="EMBL/GenBank/DDBJ databases">
        <title>High-quality chromosome-scale genome assembly of Pensacola bahiagrass (Paspalum notatum Flugge var. saurae).</title>
        <authorList>
            <person name="Vega J.M."/>
            <person name="Podio M."/>
            <person name="Orjuela J."/>
            <person name="Siena L.A."/>
            <person name="Pessino S.C."/>
            <person name="Combes M.C."/>
            <person name="Mariac C."/>
            <person name="Albertini E."/>
            <person name="Pupilli F."/>
            <person name="Ortiz J.P.A."/>
            <person name="Leblanc O."/>
        </authorList>
    </citation>
    <scope>NUCLEOTIDE SEQUENCE [LARGE SCALE GENOMIC DNA]</scope>
    <source>
        <strain evidence="1">R1</strain>
        <tissue evidence="1">Leaf</tissue>
    </source>
</reference>
<dbReference type="AlphaFoldDB" id="A0AAQ3UGL8"/>
<evidence type="ECO:0000313" key="1">
    <source>
        <dbReference type="EMBL" id="WVZ91591.1"/>
    </source>
</evidence>
<organism evidence="1 2">
    <name type="scientific">Paspalum notatum var. saurae</name>
    <dbReference type="NCBI Taxonomy" id="547442"/>
    <lineage>
        <taxon>Eukaryota</taxon>
        <taxon>Viridiplantae</taxon>
        <taxon>Streptophyta</taxon>
        <taxon>Embryophyta</taxon>
        <taxon>Tracheophyta</taxon>
        <taxon>Spermatophyta</taxon>
        <taxon>Magnoliopsida</taxon>
        <taxon>Liliopsida</taxon>
        <taxon>Poales</taxon>
        <taxon>Poaceae</taxon>
        <taxon>PACMAD clade</taxon>
        <taxon>Panicoideae</taxon>
        <taxon>Andropogonodae</taxon>
        <taxon>Paspaleae</taxon>
        <taxon>Paspalinae</taxon>
        <taxon>Paspalum</taxon>
    </lineage>
</organism>
<name>A0AAQ3UGL8_PASNO</name>
<sequence>MQARLIQIRNKHTESLNEDDPTICRMLQQYVASIGRQLKFGEGVVNDATAAVLFNVIKNLDISQLKGGVVLKLISKFLSLLATSTIIGISFTFSSVTSDPVHATIIASTNHHCVFSPLWCSAFWPGLSLVLYSRVVEGTVQTP</sequence>